<dbReference type="InterPro" id="IPR011006">
    <property type="entry name" value="CheY-like_superfamily"/>
</dbReference>
<dbReference type="InterPro" id="IPR001789">
    <property type="entry name" value="Sig_transdc_resp-reg_receiver"/>
</dbReference>
<protein>
    <recommendedName>
        <fullName evidence="4">Response regulatory domain-containing protein</fullName>
    </recommendedName>
</protein>
<reference evidence="5 6" key="1">
    <citation type="submission" date="2019-05" db="EMBL/GenBank/DDBJ databases">
        <authorList>
            <consortium name="Science for Life Laboratories"/>
        </authorList>
    </citation>
    <scope>NUCLEOTIDE SEQUENCE [LARGE SCALE GENOMIC DNA]</scope>
    <source>
        <strain evidence="5">Soil9</strain>
    </source>
</reference>
<dbReference type="Proteomes" id="UP000464178">
    <property type="component" value="Chromosome"/>
</dbReference>
<sequence length="156" mass="16020">MPHRLRVPVLIVDDEPEVLAVLAAMVAHNGCAPVTAESGARAVERHRAMGGKIGLAMVSVQMREMDGPVTLVALRETDPDLPCIFVNGDGGRYSTAALLDFGAVAVLNKPNVLKGLKPALAAALAQRAGAAAPNLTSTSSAPTGQEPVTPILVPGE</sequence>
<evidence type="ECO:0000259" key="4">
    <source>
        <dbReference type="PROSITE" id="PS50110"/>
    </source>
</evidence>
<dbReference type="EMBL" id="LR593886">
    <property type="protein sequence ID" value="VTR93311.1"/>
    <property type="molecule type" value="Genomic_DNA"/>
</dbReference>
<dbReference type="GO" id="GO:0016301">
    <property type="term" value="F:kinase activity"/>
    <property type="evidence" value="ECO:0007669"/>
    <property type="project" value="UniProtKB-KW"/>
</dbReference>
<gene>
    <name evidence="5" type="ORF">SOIL9_44030</name>
</gene>
<organism evidence="5 6">
    <name type="scientific">Gemmata massiliana</name>
    <dbReference type="NCBI Taxonomy" id="1210884"/>
    <lineage>
        <taxon>Bacteria</taxon>
        <taxon>Pseudomonadati</taxon>
        <taxon>Planctomycetota</taxon>
        <taxon>Planctomycetia</taxon>
        <taxon>Gemmatales</taxon>
        <taxon>Gemmataceae</taxon>
        <taxon>Gemmata</taxon>
    </lineage>
</organism>
<dbReference type="CDD" id="cd00156">
    <property type="entry name" value="REC"/>
    <property type="match status" value="1"/>
</dbReference>
<keyword evidence="5" id="KW-0418">Kinase</keyword>
<dbReference type="RefSeq" id="WP_162668058.1">
    <property type="nucleotide sequence ID" value="NZ_LR593886.1"/>
</dbReference>
<evidence type="ECO:0000256" key="3">
    <source>
        <dbReference type="SAM" id="MobiDB-lite"/>
    </source>
</evidence>
<dbReference type="SUPFAM" id="SSF52172">
    <property type="entry name" value="CheY-like"/>
    <property type="match status" value="1"/>
</dbReference>
<feature type="domain" description="Response regulatory" evidence="4">
    <location>
        <begin position="8"/>
        <end position="124"/>
    </location>
</feature>
<keyword evidence="1" id="KW-0597">Phosphoprotein</keyword>
<accession>A0A6P2CWF2</accession>
<evidence type="ECO:0000313" key="5">
    <source>
        <dbReference type="EMBL" id="VTR93311.1"/>
    </source>
</evidence>
<comment type="caution">
    <text evidence="2">Lacks conserved residue(s) required for the propagation of feature annotation.</text>
</comment>
<dbReference type="Gene3D" id="3.40.50.2300">
    <property type="match status" value="1"/>
</dbReference>
<dbReference type="PROSITE" id="PS50110">
    <property type="entry name" value="RESPONSE_REGULATORY"/>
    <property type="match status" value="1"/>
</dbReference>
<evidence type="ECO:0000256" key="2">
    <source>
        <dbReference type="PROSITE-ProRule" id="PRU00169"/>
    </source>
</evidence>
<proteinExistence type="predicted"/>
<feature type="compositionally biased region" description="Polar residues" evidence="3">
    <location>
        <begin position="134"/>
        <end position="143"/>
    </location>
</feature>
<feature type="region of interest" description="Disordered" evidence="3">
    <location>
        <begin position="134"/>
        <end position="156"/>
    </location>
</feature>
<dbReference type="PANTHER" id="PTHR44591">
    <property type="entry name" value="STRESS RESPONSE REGULATOR PROTEIN 1"/>
    <property type="match status" value="1"/>
</dbReference>
<dbReference type="GO" id="GO:0000160">
    <property type="term" value="P:phosphorelay signal transduction system"/>
    <property type="evidence" value="ECO:0007669"/>
    <property type="project" value="InterPro"/>
</dbReference>
<dbReference type="AlphaFoldDB" id="A0A6P2CWF2"/>
<dbReference type="SMART" id="SM00448">
    <property type="entry name" value="REC"/>
    <property type="match status" value="1"/>
</dbReference>
<name>A0A6P2CWF2_9BACT</name>
<dbReference type="Pfam" id="PF00072">
    <property type="entry name" value="Response_reg"/>
    <property type="match status" value="1"/>
</dbReference>
<dbReference type="PANTHER" id="PTHR44591:SF21">
    <property type="entry name" value="TWO-COMPONENT RESPONSE REGULATOR"/>
    <property type="match status" value="1"/>
</dbReference>
<evidence type="ECO:0000313" key="6">
    <source>
        <dbReference type="Proteomes" id="UP000464178"/>
    </source>
</evidence>
<keyword evidence="6" id="KW-1185">Reference proteome</keyword>
<evidence type="ECO:0000256" key="1">
    <source>
        <dbReference type="ARBA" id="ARBA00022553"/>
    </source>
</evidence>
<keyword evidence="5" id="KW-0808">Transferase</keyword>
<dbReference type="InterPro" id="IPR050595">
    <property type="entry name" value="Bact_response_regulator"/>
</dbReference>
<dbReference type="KEGG" id="gms:SOIL9_44030"/>